<dbReference type="AlphaFoldDB" id="A0A2D0N4J5"/>
<keyword evidence="2" id="KW-1185">Reference proteome</keyword>
<gene>
    <name evidence="1" type="ORF">CRP01_30435</name>
</gene>
<sequence length="716" mass="79929">MKTLLPPLCWFIIFSLWLGACSKPSGTVVIYGTVDNDLNQLLTKAGVPTEVYADLEAALAETDFQGTLLALAKDYPHTKTIIPNDFYERAKAKELKVYVEFPDRIPSGPAGDIGSTQKERLVVNSDLFGPTLPPGQILDAGRFAYTNFPDRPAHLTGATVAGFREAVYGLSDSPQFPILFAEDNVLIATTKLSDFRKSRFSPLGAWQKAIHGILAQLSIDLNEDAFFWDPLVQPAFPAEVSLPADAYQQAVARGADWYRKGRLLIHPSWRDHWRQYDTLNPPLGPPMNLKLPSGDGSLGVMEGHYSYINPDGSQPYRYWLRADCVAETAMTFAVAGQVSGQDQYAGTASNLMDFLYGSDTFRTPASRDTTRSSYGLIGWADTHPHRYYGDDNARVILGSILAAHYLQETRWDQSIAEAILANFRTAGKKGFRSNALNGDDIERKSWQALMDRELVNPAPHYESWLWANYLWLYDKTGHPPLLEKAKAAISATMSRYPDGWIWTNGIQQERARMILPLAWLVRVEDTPEHREWLHRICDDLLQWQVICGALQEALGDSSKGKYGAPATNAAYGHSEAPVIHSNGDPVADMLYTSNFAFFALNEAAHATGHPPYQEAVDRLADFLVRIQSRSTGRADLDGCWFRAFDYDHWEYYGSNADHGWGAWGTLTGWTQSFITTTLALKLQGTSYWEATAESTVGRTVEDCWARMLPGFVYEGE</sequence>
<accession>A0A2D0N4J5</accession>
<dbReference type="SUPFAM" id="SSF48208">
    <property type="entry name" value="Six-hairpin glycosidases"/>
    <property type="match status" value="1"/>
</dbReference>
<organism evidence="1 2">
    <name type="scientific">Flavilitoribacter nigricans (strain ATCC 23147 / DSM 23189 / NBRC 102662 / NCIMB 1420 / SS-2)</name>
    <name type="common">Lewinella nigricans</name>
    <dbReference type="NCBI Taxonomy" id="1122177"/>
    <lineage>
        <taxon>Bacteria</taxon>
        <taxon>Pseudomonadati</taxon>
        <taxon>Bacteroidota</taxon>
        <taxon>Saprospiria</taxon>
        <taxon>Saprospirales</taxon>
        <taxon>Lewinellaceae</taxon>
        <taxon>Flavilitoribacter</taxon>
    </lineage>
</organism>
<reference evidence="1 2" key="1">
    <citation type="submission" date="2017-10" db="EMBL/GenBank/DDBJ databases">
        <title>The draft genome sequence of Lewinella nigricans NBRC 102662.</title>
        <authorList>
            <person name="Wang K."/>
        </authorList>
    </citation>
    <scope>NUCLEOTIDE SEQUENCE [LARGE SCALE GENOMIC DNA]</scope>
    <source>
        <strain evidence="1 2">NBRC 102662</strain>
    </source>
</reference>
<name>A0A2D0N4J5_FLAN2</name>
<dbReference type="InterPro" id="IPR008928">
    <property type="entry name" value="6-hairpin_glycosidase_sf"/>
</dbReference>
<dbReference type="EMBL" id="PDUD01000037">
    <property type="protein sequence ID" value="PHN02703.1"/>
    <property type="molecule type" value="Genomic_DNA"/>
</dbReference>
<protein>
    <submittedName>
        <fullName evidence="1">Uncharacterized protein</fullName>
    </submittedName>
</protein>
<dbReference type="OrthoDB" id="2765619at2"/>
<dbReference type="PROSITE" id="PS51257">
    <property type="entry name" value="PROKAR_LIPOPROTEIN"/>
    <property type="match status" value="1"/>
</dbReference>
<dbReference type="GO" id="GO:0005975">
    <property type="term" value="P:carbohydrate metabolic process"/>
    <property type="evidence" value="ECO:0007669"/>
    <property type="project" value="InterPro"/>
</dbReference>
<proteinExistence type="predicted"/>
<dbReference type="RefSeq" id="WP_099153845.1">
    <property type="nucleotide sequence ID" value="NZ_PDUD01000037.1"/>
</dbReference>
<evidence type="ECO:0000313" key="1">
    <source>
        <dbReference type="EMBL" id="PHN02703.1"/>
    </source>
</evidence>
<dbReference type="Proteomes" id="UP000223913">
    <property type="component" value="Unassembled WGS sequence"/>
</dbReference>
<evidence type="ECO:0000313" key="2">
    <source>
        <dbReference type="Proteomes" id="UP000223913"/>
    </source>
</evidence>
<comment type="caution">
    <text evidence="1">The sequence shown here is derived from an EMBL/GenBank/DDBJ whole genome shotgun (WGS) entry which is preliminary data.</text>
</comment>